<name>A0ABV3TLZ5_9RHOB</name>
<dbReference type="RefSeq" id="WP_368392034.1">
    <property type="nucleotide sequence ID" value="NZ_JBFRYC010000005.1"/>
</dbReference>
<dbReference type="Proteomes" id="UP001557465">
    <property type="component" value="Unassembled WGS sequence"/>
</dbReference>
<dbReference type="InterPro" id="IPR002477">
    <property type="entry name" value="Peptidoglycan-bd-like"/>
</dbReference>
<gene>
    <name evidence="2" type="ORF">AB4874_11120</name>
</gene>
<feature type="domain" description="Peptidoglycan binding-like" evidence="1">
    <location>
        <begin position="74"/>
        <end position="122"/>
    </location>
</feature>
<dbReference type="Pfam" id="PF01471">
    <property type="entry name" value="PG_binding_1"/>
    <property type="match status" value="1"/>
</dbReference>
<protein>
    <submittedName>
        <fullName evidence="2">Peptidoglycan-binding domain-containing protein</fullName>
    </submittedName>
</protein>
<dbReference type="SUPFAM" id="SSF47090">
    <property type="entry name" value="PGBD-like"/>
    <property type="match status" value="1"/>
</dbReference>
<proteinExistence type="predicted"/>
<organism evidence="2 3">
    <name type="scientific">Thioclava arctica</name>
    <dbReference type="NCBI Taxonomy" id="3238301"/>
    <lineage>
        <taxon>Bacteria</taxon>
        <taxon>Pseudomonadati</taxon>
        <taxon>Pseudomonadota</taxon>
        <taxon>Alphaproteobacteria</taxon>
        <taxon>Rhodobacterales</taxon>
        <taxon>Paracoccaceae</taxon>
        <taxon>Thioclava</taxon>
    </lineage>
</organism>
<evidence type="ECO:0000259" key="1">
    <source>
        <dbReference type="Pfam" id="PF01471"/>
    </source>
</evidence>
<accession>A0ABV3TLZ5</accession>
<comment type="caution">
    <text evidence="2">The sequence shown here is derived from an EMBL/GenBank/DDBJ whole genome shotgun (WGS) entry which is preliminary data.</text>
</comment>
<reference evidence="2 3" key="1">
    <citation type="journal article" date="2011" name="Int. J. Syst. Evol. Microbiol.">
        <title>Zhongshania antarctica gen. nov., sp. nov. and Zhongshania guokunii sp. nov., gammaproteobacteria respectively isolated from coastal attached (fast) ice and surface seawater of the Antarctic.</title>
        <authorList>
            <person name="Li H.J."/>
            <person name="Zhang X.Y."/>
            <person name="Chen C.X."/>
            <person name="Zhang Y.J."/>
            <person name="Gao Z.M."/>
            <person name="Yu Y."/>
            <person name="Chen X.L."/>
            <person name="Chen B."/>
            <person name="Zhang Y.Z."/>
        </authorList>
    </citation>
    <scope>NUCLEOTIDE SEQUENCE [LARGE SCALE GENOMIC DNA]</scope>
    <source>
        <strain evidence="2 3">15-R06ZXC-3</strain>
    </source>
</reference>
<evidence type="ECO:0000313" key="2">
    <source>
        <dbReference type="EMBL" id="MEX1662195.1"/>
    </source>
</evidence>
<dbReference type="EMBL" id="JBFRYC010000005">
    <property type="protein sequence ID" value="MEX1662195.1"/>
    <property type="molecule type" value="Genomic_DNA"/>
</dbReference>
<keyword evidence="3" id="KW-1185">Reference proteome</keyword>
<dbReference type="InterPro" id="IPR036365">
    <property type="entry name" value="PGBD-like_sf"/>
</dbReference>
<evidence type="ECO:0000313" key="3">
    <source>
        <dbReference type="Proteomes" id="UP001557465"/>
    </source>
</evidence>
<sequence>MKHKAWITGALALGIAFGPVGPVAAGGSDIVGGVIGGIIGGAIVNEANRNRTTRTRTVTRNVYRAPSMSSAQREQNREVQASLNHFGWNVGRPDGVLGRNSRTGISQYQAFMDFPITGNLSELERTILTSAYQKARLGGSAVAQTISTHPQGMRGLLVETREQMLGGAGSPKYAGGTIGGLPPEVSEAVFEIARNSNVQPQQLIARSGFVQLADMNADGRTDYLLDTSVLGQGFWCNGDNCTVRIFASTPQGYERNDFQAVGATPAMFTCRQATCQKLDQTAPVMAGAPGSNLSTQSQGLPDTVMASGGPAFAAQLSEANTPTMPSFAAAVPTVSLASYCAKVGLVTSSNGGFMTEAAMSDADQALGEQFCLARGYAIDSGEAMAAKISGFTPDQVTAQCRDFGALLKSEVASAGISPRDVVIDQVKAFVAGSGMSPAQLTGTAKICLSVGYRTDDMGVAIGSALVLSALGQDGYGELIGHHLVRGIGTQERRDLALGWYEKSVTATPVFAPGQPERNALIRKAALVINGHSMTEPVPTATKGAGLPGFANMAADLVTTGAAQ</sequence>